<dbReference type="Proteomes" id="UP000719412">
    <property type="component" value="Unassembled WGS sequence"/>
</dbReference>
<feature type="compositionally biased region" description="Polar residues" evidence="1">
    <location>
        <begin position="1"/>
        <end position="11"/>
    </location>
</feature>
<evidence type="ECO:0000313" key="3">
    <source>
        <dbReference type="Proteomes" id="UP000719412"/>
    </source>
</evidence>
<accession>A0A8J6HK17</accession>
<evidence type="ECO:0000313" key="2">
    <source>
        <dbReference type="EMBL" id="KAH0816436.1"/>
    </source>
</evidence>
<feature type="region of interest" description="Disordered" evidence="1">
    <location>
        <begin position="1"/>
        <end position="35"/>
    </location>
</feature>
<reference evidence="2" key="1">
    <citation type="journal article" date="2020" name="J Insects Food Feed">
        <title>The yellow mealworm (Tenebrio molitor) genome: a resource for the emerging insects as food and feed industry.</title>
        <authorList>
            <person name="Eriksson T."/>
            <person name="Andere A."/>
            <person name="Kelstrup H."/>
            <person name="Emery V."/>
            <person name="Picard C."/>
        </authorList>
    </citation>
    <scope>NUCLEOTIDE SEQUENCE</scope>
    <source>
        <strain evidence="2">Stoneville</strain>
        <tissue evidence="2">Whole head</tissue>
    </source>
</reference>
<gene>
    <name evidence="2" type="ORF">GEV33_006355</name>
</gene>
<dbReference type="AlphaFoldDB" id="A0A8J6HK17"/>
<keyword evidence="3" id="KW-1185">Reference proteome</keyword>
<evidence type="ECO:0000256" key="1">
    <source>
        <dbReference type="SAM" id="MobiDB-lite"/>
    </source>
</evidence>
<name>A0A8J6HK17_TENMO</name>
<feature type="region of interest" description="Disordered" evidence="1">
    <location>
        <begin position="151"/>
        <end position="193"/>
    </location>
</feature>
<feature type="compositionally biased region" description="Pro residues" evidence="1">
    <location>
        <begin position="152"/>
        <end position="163"/>
    </location>
</feature>
<sequence length="193" mass="20798">MRQNATASTQLGKCRSRVRSQSGPGDGRNMSMINPLSGTKQIDVNVRSGWRAGGGGGVVGAVRPSKRPHLHIGPVLFGCDRMRNNVRRKLTANFRRAGPSSPSPLLCFHGLPACKDTIHQLEWPSCCAPAPINLFHTGTLSTLVHPSRNYLPPSPVPPGPSTPPTSFATHLNLPESTTQPPVECRSGWSRRLT</sequence>
<organism evidence="2 3">
    <name type="scientific">Tenebrio molitor</name>
    <name type="common">Yellow mealworm beetle</name>
    <dbReference type="NCBI Taxonomy" id="7067"/>
    <lineage>
        <taxon>Eukaryota</taxon>
        <taxon>Metazoa</taxon>
        <taxon>Ecdysozoa</taxon>
        <taxon>Arthropoda</taxon>
        <taxon>Hexapoda</taxon>
        <taxon>Insecta</taxon>
        <taxon>Pterygota</taxon>
        <taxon>Neoptera</taxon>
        <taxon>Endopterygota</taxon>
        <taxon>Coleoptera</taxon>
        <taxon>Polyphaga</taxon>
        <taxon>Cucujiformia</taxon>
        <taxon>Tenebrionidae</taxon>
        <taxon>Tenebrio</taxon>
    </lineage>
</organism>
<protein>
    <submittedName>
        <fullName evidence="2">Uncharacterized protein</fullName>
    </submittedName>
</protein>
<reference evidence="2" key="2">
    <citation type="submission" date="2021-08" db="EMBL/GenBank/DDBJ databases">
        <authorList>
            <person name="Eriksson T."/>
        </authorList>
    </citation>
    <scope>NUCLEOTIDE SEQUENCE</scope>
    <source>
        <strain evidence="2">Stoneville</strain>
        <tissue evidence="2">Whole head</tissue>
    </source>
</reference>
<dbReference type="EMBL" id="JABDTM020021555">
    <property type="protein sequence ID" value="KAH0816436.1"/>
    <property type="molecule type" value="Genomic_DNA"/>
</dbReference>
<comment type="caution">
    <text evidence="2">The sequence shown here is derived from an EMBL/GenBank/DDBJ whole genome shotgun (WGS) entry which is preliminary data.</text>
</comment>
<proteinExistence type="predicted"/>